<dbReference type="PATRIC" id="fig|1348663.4.peg.4334"/>
<sequence>MAPKSGAPGLGSGMEGLQGEVPSFCGSCAARCAGRFDRLTGSGSAVTGGLTGRAGPAGDVPRLSSPGGCFHCLAVRQLHRHSPTGR</sequence>
<name>A0A066Z107_9ACTN</name>
<keyword evidence="2" id="KW-1185">Reference proteome</keyword>
<evidence type="ECO:0000313" key="2">
    <source>
        <dbReference type="Proteomes" id="UP000027178"/>
    </source>
</evidence>
<comment type="caution">
    <text evidence="1">The sequence shown here is derived from an EMBL/GenBank/DDBJ whole genome shotgun (WGS) entry which is preliminary data.</text>
</comment>
<protein>
    <submittedName>
        <fullName evidence="1">Uncharacterized protein</fullName>
    </submittedName>
</protein>
<gene>
    <name evidence="1" type="ORF">KCH_44940</name>
</gene>
<proteinExistence type="predicted"/>
<organism evidence="1 2">
    <name type="scientific">Kitasatospora cheerisanensis KCTC 2395</name>
    <dbReference type="NCBI Taxonomy" id="1348663"/>
    <lineage>
        <taxon>Bacteria</taxon>
        <taxon>Bacillati</taxon>
        <taxon>Actinomycetota</taxon>
        <taxon>Actinomycetes</taxon>
        <taxon>Kitasatosporales</taxon>
        <taxon>Streptomycetaceae</taxon>
        <taxon>Kitasatospora</taxon>
    </lineage>
</organism>
<reference evidence="1 2" key="1">
    <citation type="submission" date="2014-05" db="EMBL/GenBank/DDBJ databases">
        <title>Draft Genome Sequence of Kitasatospora cheerisanensis KCTC 2395.</title>
        <authorList>
            <person name="Nam D.H."/>
        </authorList>
    </citation>
    <scope>NUCLEOTIDE SEQUENCE [LARGE SCALE GENOMIC DNA]</scope>
    <source>
        <strain evidence="1 2">KCTC 2395</strain>
    </source>
</reference>
<dbReference type="EMBL" id="JNBY01000094">
    <property type="protein sequence ID" value="KDN83845.1"/>
    <property type="molecule type" value="Genomic_DNA"/>
</dbReference>
<dbReference type="HOGENOM" id="CLU_2493773_0_0_11"/>
<dbReference type="AlphaFoldDB" id="A0A066Z107"/>
<evidence type="ECO:0000313" key="1">
    <source>
        <dbReference type="EMBL" id="KDN83845.1"/>
    </source>
</evidence>
<accession>A0A066Z107</accession>
<dbReference type="Proteomes" id="UP000027178">
    <property type="component" value="Unassembled WGS sequence"/>
</dbReference>